<proteinExistence type="inferred from homology"/>
<evidence type="ECO:0000256" key="4">
    <source>
        <dbReference type="ARBA" id="ARBA00030643"/>
    </source>
</evidence>
<dbReference type="HAMAP" id="MF_01401">
    <property type="entry name" value="MsrA"/>
    <property type="match status" value="1"/>
</dbReference>
<keyword evidence="6" id="KW-0732">Signal</keyword>
<dbReference type="EMBL" id="JATAAI010000027">
    <property type="protein sequence ID" value="KAK1736834.1"/>
    <property type="molecule type" value="Genomic_DNA"/>
</dbReference>
<feature type="chain" id="PRO_5042146065" description="peptide-methionine (S)-S-oxide reductase" evidence="6">
    <location>
        <begin position="30"/>
        <end position="319"/>
    </location>
</feature>
<evidence type="ECO:0000256" key="2">
    <source>
        <dbReference type="ARBA" id="ARBA00012502"/>
    </source>
</evidence>
<dbReference type="GO" id="GO:0008113">
    <property type="term" value="F:peptide-methionine (S)-S-oxide reductase activity"/>
    <property type="evidence" value="ECO:0007669"/>
    <property type="project" value="UniProtKB-EC"/>
</dbReference>
<comment type="similarity">
    <text evidence="1">Belongs to the MsrA Met sulfoxide reductase family.</text>
</comment>
<evidence type="ECO:0000256" key="1">
    <source>
        <dbReference type="ARBA" id="ARBA00005591"/>
    </source>
</evidence>
<name>A0AAD8Y050_9STRA</name>
<evidence type="ECO:0000313" key="9">
    <source>
        <dbReference type="Proteomes" id="UP001224775"/>
    </source>
</evidence>
<evidence type="ECO:0000256" key="6">
    <source>
        <dbReference type="SAM" id="SignalP"/>
    </source>
</evidence>
<keyword evidence="3 8" id="KW-0560">Oxidoreductase</keyword>
<evidence type="ECO:0000256" key="3">
    <source>
        <dbReference type="ARBA" id="ARBA00023002"/>
    </source>
</evidence>
<evidence type="ECO:0000259" key="7">
    <source>
        <dbReference type="Pfam" id="PF01625"/>
    </source>
</evidence>
<keyword evidence="5" id="KW-0812">Transmembrane</keyword>
<dbReference type="Gene3D" id="3.30.1060.10">
    <property type="entry name" value="Peptide methionine sulphoxide reductase MsrA"/>
    <property type="match status" value="1"/>
</dbReference>
<dbReference type="InterPro" id="IPR036509">
    <property type="entry name" value="Met_Sox_Rdtase_MsrA_sf"/>
</dbReference>
<dbReference type="AlphaFoldDB" id="A0AAD8Y050"/>
<feature type="domain" description="Peptide methionine sulphoxide reductase MsrA" evidence="7">
    <location>
        <begin position="56"/>
        <end position="205"/>
    </location>
</feature>
<feature type="signal peptide" evidence="6">
    <location>
        <begin position="1"/>
        <end position="29"/>
    </location>
</feature>
<dbReference type="Proteomes" id="UP001224775">
    <property type="component" value="Unassembled WGS sequence"/>
</dbReference>
<keyword evidence="5" id="KW-0472">Membrane</keyword>
<sequence>MLFDSYIMSLQRVLAVVILLAATIPTIHGEDDLRNNNNNYDNGNYALTSSTHKSLLIAAGCFWCAEQAYEQYAPGVIEVVSGYAGSDGIESPTYRNHPGHYEVILIEYDPNSTSYELLLQYAWRNLDPFDSFGQFCDRGFSYQSALFYANEEEKLIAEQVRSEVMDLHPDWDNESVVVPLLERPFFWRAEDYHQDYYIKNPWNYEYYKERCGRTKRLKEVWGEEQYNCYHDLELSCFNKTAVNEDGVSIEAVVNVKNAPEESGKVRGAPVWGIIVAVVFDVGVLCLLVVGFMTPSCKKKLSIEEGKDESVVEKEAADLP</sequence>
<comment type="caution">
    <text evidence="8">The sequence shown here is derived from an EMBL/GenBank/DDBJ whole genome shotgun (WGS) entry which is preliminary data.</text>
</comment>
<feature type="transmembrane region" description="Helical" evidence="5">
    <location>
        <begin position="270"/>
        <end position="292"/>
    </location>
</feature>
<organism evidence="8 9">
    <name type="scientific">Skeletonema marinoi</name>
    <dbReference type="NCBI Taxonomy" id="267567"/>
    <lineage>
        <taxon>Eukaryota</taxon>
        <taxon>Sar</taxon>
        <taxon>Stramenopiles</taxon>
        <taxon>Ochrophyta</taxon>
        <taxon>Bacillariophyta</taxon>
        <taxon>Coscinodiscophyceae</taxon>
        <taxon>Thalassiosirophycidae</taxon>
        <taxon>Thalassiosirales</taxon>
        <taxon>Skeletonemataceae</taxon>
        <taxon>Skeletonema</taxon>
        <taxon>Skeletonema marinoi-dohrnii complex</taxon>
    </lineage>
</organism>
<keyword evidence="9" id="KW-1185">Reference proteome</keyword>
<gene>
    <name evidence="8" type="ORF">QTG54_012279</name>
</gene>
<dbReference type="InterPro" id="IPR002569">
    <property type="entry name" value="Met_Sox_Rdtase_MsrA_dom"/>
</dbReference>
<dbReference type="PANTHER" id="PTHR43774:SF1">
    <property type="entry name" value="PEPTIDE METHIONINE SULFOXIDE REDUCTASE MSRA 2"/>
    <property type="match status" value="1"/>
</dbReference>
<dbReference type="PANTHER" id="PTHR43774">
    <property type="entry name" value="PEPTIDE METHIONINE SULFOXIDE REDUCTASE"/>
    <property type="match status" value="1"/>
</dbReference>
<evidence type="ECO:0000313" key="8">
    <source>
        <dbReference type="EMBL" id="KAK1736834.1"/>
    </source>
</evidence>
<accession>A0AAD8Y050</accession>
<dbReference type="Pfam" id="PF01625">
    <property type="entry name" value="PMSR"/>
    <property type="match status" value="1"/>
</dbReference>
<keyword evidence="5" id="KW-1133">Transmembrane helix</keyword>
<reference evidence="8" key="1">
    <citation type="submission" date="2023-06" db="EMBL/GenBank/DDBJ databases">
        <title>Survivors Of The Sea: Transcriptome response of Skeletonema marinoi to long-term dormancy.</title>
        <authorList>
            <person name="Pinder M.I.M."/>
            <person name="Kourtchenko O."/>
            <person name="Robertson E.K."/>
            <person name="Larsson T."/>
            <person name="Maumus F."/>
            <person name="Osuna-Cruz C.M."/>
            <person name="Vancaester E."/>
            <person name="Stenow R."/>
            <person name="Vandepoele K."/>
            <person name="Ploug H."/>
            <person name="Bruchert V."/>
            <person name="Godhe A."/>
            <person name="Topel M."/>
        </authorList>
    </citation>
    <scope>NUCLEOTIDE SEQUENCE</scope>
    <source>
        <strain evidence="8">R05AC</strain>
    </source>
</reference>
<dbReference type="SUPFAM" id="SSF55068">
    <property type="entry name" value="Peptide methionine sulfoxide reductase"/>
    <property type="match status" value="1"/>
</dbReference>
<dbReference type="EC" id="1.8.4.11" evidence="2"/>
<evidence type="ECO:0000256" key="5">
    <source>
        <dbReference type="SAM" id="Phobius"/>
    </source>
</evidence>
<protein>
    <recommendedName>
        <fullName evidence="2">peptide-methionine (S)-S-oxide reductase</fullName>
        <ecNumber evidence="2">1.8.4.11</ecNumber>
    </recommendedName>
    <alternativeName>
        <fullName evidence="4">Peptide-methionine (S)-S-oxide reductase</fullName>
    </alternativeName>
</protein>
<dbReference type="NCBIfam" id="TIGR00401">
    <property type="entry name" value="msrA"/>
    <property type="match status" value="1"/>
</dbReference>